<sequence>MKYGVFVCLFFFILILASCNNDDNGPAIESVPPRLLTEVAPENDEEIQEFLKTHFYNYEEFATPPVDFDFKIQIDTIAGDNADKKSLWEDIEMKTINLSSSDLGLEDEEENVEHKYYYLIARSGESGNSPTIGDSTLLRYQGSLLDGTLFDENPSFTWQELPFTIRGYANGISNITSGTPEQIIQNEDGTINISDSGIGLIVIPSGLAYYNNTGPSGSIPQYAPLLFKIEVGLFVEDTDNDNDGIPTILEDVDGDGNFNNDNADSEAELAAGFFLPNFRDTDDDGDGTLTRDEIVIDDEGNVTFPDADNDGTPDYLDPDTN</sequence>
<evidence type="ECO:0000256" key="6">
    <source>
        <dbReference type="SAM" id="SignalP"/>
    </source>
</evidence>
<dbReference type="KEGG" id="spon:HME9304_02588"/>
<feature type="chain" id="PRO_5016355505" description="peptidylprolyl isomerase" evidence="6">
    <location>
        <begin position="18"/>
        <end position="321"/>
    </location>
</feature>
<dbReference type="RefSeq" id="WP_112378943.1">
    <property type="nucleotide sequence ID" value="NZ_CP030104.1"/>
</dbReference>
<evidence type="ECO:0000256" key="5">
    <source>
        <dbReference type="SAM" id="MobiDB-lite"/>
    </source>
</evidence>
<dbReference type="SUPFAM" id="SSF54534">
    <property type="entry name" value="FKBP-like"/>
    <property type="match status" value="1"/>
</dbReference>
<keyword evidence="3 4" id="KW-0697">Rotamase</keyword>
<dbReference type="InterPro" id="IPR018247">
    <property type="entry name" value="EF_Hand_1_Ca_BS"/>
</dbReference>
<proteinExistence type="predicted"/>
<dbReference type="PROSITE" id="PS50059">
    <property type="entry name" value="FKBP_PPIASE"/>
    <property type="match status" value="1"/>
</dbReference>
<dbReference type="PROSITE" id="PS00018">
    <property type="entry name" value="EF_HAND_1"/>
    <property type="match status" value="1"/>
</dbReference>
<dbReference type="Proteomes" id="UP000248536">
    <property type="component" value="Chromosome"/>
</dbReference>
<dbReference type="Gene3D" id="3.10.50.40">
    <property type="match status" value="1"/>
</dbReference>
<evidence type="ECO:0000313" key="8">
    <source>
        <dbReference type="EMBL" id="AWX45566.1"/>
    </source>
</evidence>
<protein>
    <recommendedName>
        <fullName evidence="2 4">peptidylprolyl isomerase</fullName>
        <ecNumber evidence="2 4">5.2.1.8</ecNumber>
    </recommendedName>
</protein>
<evidence type="ECO:0000256" key="3">
    <source>
        <dbReference type="ARBA" id="ARBA00023110"/>
    </source>
</evidence>
<dbReference type="GO" id="GO:0003755">
    <property type="term" value="F:peptidyl-prolyl cis-trans isomerase activity"/>
    <property type="evidence" value="ECO:0007669"/>
    <property type="project" value="UniProtKB-KW"/>
</dbReference>
<dbReference type="InterPro" id="IPR001179">
    <property type="entry name" value="PPIase_FKBP_dom"/>
</dbReference>
<accession>A0A2Z4LUR5</accession>
<evidence type="ECO:0000256" key="4">
    <source>
        <dbReference type="PROSITE-ProRule" id="PRU00277"/>
    </source>
</evidence>
<keyword evidence="6" id="KW-0732">Signal</keyword>
<dbReference type="EMBL" id="CP030104">
    <property type="protein sequence ID" value="AWX45566.1"/>
    <property type="molecule type" value="Genomic_DNA"/>
</dbReference>
<evidence type="ECO:0000256" key="1">
    <source>
        <dbReference type="ARBA" id="ARBA00000971"/>
    </source>
</evidence>
<dbReference type="AlphaFoldDB" id="A0A2Z4LUR5"/>
<dbReference type="EC" id="5.2.1.8" evidence="2 4"/>
<feature type="signal peptide" evidence="6">
    <location>
        <begin position="1"/>
        <end position="17"/>
    </location>
</feature>
<evidence type="ECO:0000256" key="2">
    <source>
        <dbReference type="ARBA" id="ARBA00013194"/>
    </source>
</evidence>
<keyword evidence="4" id="KW-0413">Isomerase</keyword>
<dbReference type="Pfam" id="PF00254">
    <property type="entry name" value="FKBP_C"/>
    <property type="match status" value="1"/>
</dbReference>
<evidence type="ECO:0000313" key="9">
    <source>
        <dbReference type="Proteomes" id="UP000248536"/>
    </source>
</evidence>
<dbReference type="PROSITE" id="PS51257">
    <property type="entry name" value="PROKAR_LIPOPROTEIN"/>
    <property type="match status" value="1"/>
</dbReference>
<organism evidence="8 9">
    <name type="scientific">Flagellimonas maritima</name>
    <dbReference type="NCBI Taxonomy" id="1383885"/>
    <lineage>
        <taxon>Bacteria</taxon>
        <taxon>Pseudomonadati</taxon>
        <taxon>Bacteroidota</taxon>
        <taxon>Flavobacteriia</taxon>
        <taxon>Flavobacteriales</taxon>
        <taxon>Flavobacteriaceae</taxon>
        <taxon>Flagellimonas</taxon>
    </lineage>
</organism>
<feature type="compositionally biased region" description="Acidic residues" evidence="5">
    <location>
        <begin position="307"/>
        <end position="321"/>
    </location>
</feature>
<gene>
    <name evidence="8" type="ORF">HME9304_02588</name>
</gene>
<dbReference type="OrthoDB" id="1424215at2"/>
<feature type="region of interest" description="Disordered" evidence="5">
    <location>
        <begin position="300"/>
        <end position="321"/>
    </location>
</feature>
<dbReference type="InterPro" id="IPR046357">
    <property type="entry name" value="PPIase_dom_sf"/>
</dbReference>
<keyword evidence="9" id="KW-1185">Reference proteome</keyword>
<comment type="catalytic activity">
    <reaction evidence="1 4">
        <text>[protein]-peptidylproline (omega=180) = [protein]-peptidylproline (omega=0)</text>
        <dbReference type="Rhea" id="RHEA:16237"/>
        <dbReference type="Rhea" id="RHEA-COMP:10747"/>
        <dbReference type="Rhea" id="RHEA-COMP:10748"/>
        <dbReference type="ChEBI" id="CHEBI:83833"/>
        <dbReference type="ChEBI" id="CHEBI:83834"/>
        <dbReference type="EC" id="5.2.1.8"/>
    </reaction>
</comment>
<name>A0A2Z4LUR5_9FLAO</name>
<evidence type="ECO:0000259" key="7">
    <source>
        <dbReference type="PROSITE" id="PS50059"/>
    </source>
</evidence>
<reference evidence="8 9" key="1">
    <citation type="submission" date="2018-06" db="EMBL/GenBank/DDBJ databases">
        <title>Spongiibacterium sp. HME9304 Genome sequencing and assembly.</title>
        <authorList>
            <person name="Kang H."/>
            <person name="Kim H."/>
            <person name="Joh K."/>
        </authorList>
    </citation>
    <scope>NUCLEOTIDE SEQUENCE [LARGE SCALE GENOMIC DNA]</scope>
    <source>
        <strain evidence="8 9">HME9304</strain>
    </source>
</reference>
<feature type="domain" description="PPIase FKBP-type" evidence="7">
    <location>
        <begin position="133"/>
        <end position="235"/>
    </location>
</feature>